<dbReference type="AlphaFoldDB" id="A0A1Q9DGC7"/>
<comment type="caution">
    <text evidence="1">The sequence shown here is derived from an EMBL/GenBank/DDBJ whole genome shotgun (WGS) entry which is preliminary data.</text>
</comment>
<dbReference type="PROSITE" id="PS50096">
    <property type="entry name" value="IQ"/>
    <property type="match status" value="1"/>
</dbReference>
<accession>A0A1Q9DGC7</accession>
<sequence>MNRPEEQRSNEVSEEISLTSRNAGFYVRNLSASNPIRLCRTAAQEEVDAAAPLSHGGRRPIQHSDVIVLNPVQGVSLWLVFRDLFTERTDAAGPVAENSANASESKNKKRREILRASREAPAWMGGACGGPTGSVNCSDLFASPRPNLQTVASITCKDEPFDPPKAPKVTSRLVNGSMDPEVYRKALQGELLQHLEGKKVEGVLHVIIRLQAYVRRRQARRKVMRMREQQVVQHYMDPSVQKLKPTNLYLQSSPGFAREDWKEVASQLSDLPSWKR</sequence>
<organism evidence="1 2">
    <name type="scientific">Symbiodinium microadriaticum</name>
    <name type="common">Dinoflagellate</name>
    <name type="synonym">Zooxanthella microadriatica</name>
    <dbReference type="NCBI Taxonomy" id="2951"/>
    <lineage>
        <taxon>Eukaryota</taxon>
        <taxon>Sar</taxon>
        <taxon>Alveolata</taxon>
        <taxon>Dinophyceae</taxon>
        <taxon>Suessiales</taxon>
        <taxon>Symbiodiniaceae</taxon>
        <taxon>Symbiodinium</taxon>
    </lineage>
</organism>
<dbReference type="Proteomes" id="UP000186817">
    <property type="component" value="Unassembled WGS sequence"/>
</dbReference>
<evidence type="ECO:0000313" key="2">
    <source>
        <dbReference type="Proteomes" id="UP000186817"/>
    </source>
</evidence>
<keyword evidence="2" id="KW-1185">Reference proteome</keyword>
<name>A0A1Q9DGC7_SYMMI</name>
<proteinExistence type="predicted"/>
<dbReference type="EMBL" id="LSRX01000551">
    <property type="protein sequence ID" value="OLP94237.1"/>
    <property type="molecule type" value="Genomic_DNA"/>
</dbReference>
<protein>
    <submittedName>
        <fullName evidence="1">Uncharacterized protein</fullName>
    </submittedName>
</protein>
<gene>
    <name evidence="1" type="ORF">AK812_SmicGene23763</name>
</gene>
<dbReference type="OrthoDB" id="10567931at2759"/>
<reference evidence="1 2" key="1">
    <citation type="submission" date="2016-02" db="EMBL/GenBank/DDBJ databases">
        <title>Genome analysis of coral dinoflagellate symbionts highlights evolutionary adaptations to a symbiotic lifestyle.</title>
        <authorList>
            <person name="Aranda M."/>
            <person name="Li Y."/>
            <person name="Liew Y.J."/>
            <person name="Baumgarten S."/>
            <person name="Simakov O."/>
            <person name="Wilson M."/>
            <person name="Piel J."/>
            <person name="Ashoor H."/>
            <person name="Bougouffa S."/>
            <person name="Bajic V.B."/>
            <person name="Ryu T."/>
            <person name="Ravasi T."/>
            <person name="Bayer T."/>
            <person name="Micklem G."/>
            <person name="Kim H."/>
            <person name="Bhak J."/>
            <person name="Lajeunesse T.C."/>
            <person name="Voolstra C.R."/>
        </authorList>
    </citation>
    <scope>NUCLEOTIDE SEQUENCE [LARGE SCALE GENOMIC DNA]</scope>
    <source>
        <strain evidence="1 2">CCMP2467</strain>
    </source>
</reference>
<evidence type="ECO:0000313" key="1">
    <source>
        <dbReference type="EMBL" id="OLP94237.1"/>
    </source>
</evidence>